<dbReference type="AlphaFoldDB" id="A0A1H9PN25"/>
<sequence length="151" mass="17549">MNITEKIQELKQNRIVLIEKLSHLNTQQFNEIPLKYTNNIIWNLGHMLVTPIYHLYSGAEKMPPNIHNLYKKYLKDTKPNTRTGSLEIEEILNLMIPTLERLEEDFHAGVFSHDQGFALSAFERGFDFLIFHENIHINTIMGILKAMGSGR</sequence>
<dbReference type="OrthoDB" id="4295522at2"/>
<gene>
    <name evidence="2" type="ORF">SAMN04488023_11024</name>
</gene>
<dbReference type="STRING" id="390241.SAMN04488023_11024"/>
<dbReference type="EMBL" id="FOGG01000010">
    <property type="protein sequence ID" value="SER49209.1"/>
    <property type="molecule type" value="Genomic_DNA"/>
</dbReference>
<proteinExistence type="predicted"/>
<evidence type="ECO:0000259" key="1">
    <source>
        <dbReference type="Pfam" id="PF12867"/>
    </source>
</evidence>
<evidence type="ECO:0000313" key="3">
    <source>
        <dbReference type="Proteomes" id="UP000199572"/>
    </source>
</evidence>
<dbReference type="InterPro" id="IPR024775">
    <property type="entry name" value="DinB-like"/>
</dbReference>
<keyword evidence="3" id="KW-1185">Reference proteome</keyword>
<accession>A0A1H9PN25</accession>
<dbReference type="Pfam" id="PF12867">
    <property type="entry name" value="DinB_2"/>
    <property type="match status" value="1"/>
</dbReference>
<protein>
    <submittedName>
        <fullName evidence="2">DinB superfamily protein</fullName>
    </submittedName>
</protein>
<evidence type="ECO:0000313" key="2">
    <source>
        <dbReference type="EMBL" id="SER49209.1"/>
    </source>
</evidence>
<organism evidence="2 3">
    <name type="scientific">Pedobacter rhizosphaerae</name>
    <dbReference type="NCBI Taxonomy" id="390241"/>
    <lineage>
        <taxon>Bacteria</taxon>
        <taxon>Pseudomonadati</taxon>
        <taxon>Bacteroidota</taxon>
        <taxon>Sphingobacteriia</taxon>
        <taxon>Sphingobacteriales</taxon>
        <taxon>Sphingobacteriaceae</taxon>
        <taxon>Pedobacter</taxon>
    </lineage>
</organism>
<reference evidence="2 3" key="1">
    <citation type="submission" date="2016-10" db="EMBL/GenBank/DDBJ databases">
        <authorList>
            <person name="de Groot N.N."/>
        </authorList>
    </citation>
    <scope>NUCLEOTIDE SEQUENCE [LARGE SCALE GENOMIC DNA]</scope>
    <source>
        <strain evidence="2 3">DSM 18610</strain>
    </source>
</reference>
<dbReference type="RefSeq" id="WP_090883885.1">
    <property type="nucleotide sequence ID" value="NZ_FOGG01000010.1"/>
</dbReference>
<name>A0A1H9PN25_9SPHI</name>
<dbReference type="Proteomes" id="UP000199572">
    <property type="component" value="Unassembled WGS sequence"/>
</dbReference>
<feature type="domain" description="DinB-like" evidence="1">
    <location>
        <begin position="10"/>
        <end position="140"/>
    </location>
</feature>
<dbReference type="SUPFAM" id="SSF109854">
    <property type="entry name" value="DinB/YfiT-like putative metalloenzymes"/>
    <property type="match status" value="1"/>
</dbReference>
<dbReference type="InterPro" id="IPR034660">
    <property type="entry name" value="DinB/YfiT-like"/>
</dbReference>